<evidence type="ECO:0000313" key="1">
    <source>
        <dbReference type="EMBL" id="GAI24274.1"/>
    </source>
</evidence>
<sequence length="39" mass="4770">FVQLSEWYADIIMNGSQWSNTAIELLANWIKFRLKDRRR</sequence>
<proteinExistence type="predicted"/>
<reference evidence="1" key="1">
    <citation type="journal article" date="2014" name="Front. Microbiol.">
        <title>High frequency of phylogenetically diverse reductive dehalogenase-homologous genes in deep subseafloor sedimentary metagenomes.</title>
        <authorList>
            <person name="Kawai M."/>
            <person name="Futagami T."/>
            <person name="Toyoda A."/>
            <person name="Takaki Y."/>
            <person name="Nishi S."/>
            <person name="Hori S."/>
            <person name="Arai W."/>
            <person name="Tsubouchi T."/>
            <person name="Morono Y."/>
            <person name="Uchiyama I."/>
            <person name="Ito T."/>
            <person name="Fujiyama A."/>
            <person name="Inagaki F."/>
            <person name="Takami H."/>
        </authorList>
    </citation>
    <scope>NUCLEOTIDE SEQUENCE</scope>
    <source>
        <strain evidence="1">Expedition CK06-06</strain>
    </source>
</reference>
<feature type="non-terminal residue" evidence="1">
    <location>
        <position position="1"/>
    </location>
</feature>
<accession>X1P042</accession>
<organism evidence="1">
    <name type="scientific">marine sediment metagenome</name>
    <dbReference type="NCBI Taxonomy" id="412755"/>
    <lineage>
        <taxon>unclassified sequences</taxon>
        <taxon>metagenomes</taxon>
        <taxon>ecological metagenomes</taxon>
    </lineage>
</organism>
<gene>
    <name evidence="1" type="ORF">S06H3_24439</name>
</gene>
<dbReference type="AlphaFoldDB" id="X1P042"/>
<protein>
    <submittedName>
        <fullName evidence="1">Uncharacterized protein</fullName>
    </submittedName>
</protein>
<name>X1P042_9ZZZZ</name>
<comment type="caution">
    <text evidence="1">The sequence shown here is derived from an EMBL/GenBank/DDBJ whole genome shotgun (WGS) entry which is preliminary data.</text>
</comment>
<dbReference type="EMBL" id="BARV01013593">
    <property type="protein sequence ID" value="GAI24274.1"/>
    <property type="molecule type" value="Genomic_DNA"/>
</dbReference>